<dbReference type="SMART" id="SM00066">
    <property type="entry name" value="GAL4"/>
    <property type="match status" value="1"/>
</dbReference>
<dbReference type="RefSeq" id="XP_037141025.1">
    <property type="nucleotide sequence ID" value="XM_037285129.1"/>
</dbReference>
<dbReference type="SUPFAM" id="SSF57701">
    <property type="entry name" value="Zn2/Cys6 DNA-binding domain"/>
    <property type="match status" value="1"/>
</dbReference>
<dbReference type="InterPro" id="IPR036864">
    <property type="entry name" value="Zn2-C6_fun-type_DNA-bd_sf"/>
</dbReference>
<keyword evidence="4" id="KW-0238">DNA-binding</keyword>
<evidence type="ECO:0000256" key="1">
    <source>
        <dbReference type="ARBA" id="ARBA00004123"/>
    </source>
</evidence>
<dbReference type="GO" id="GO:0045944">
    <property type="term" value="P:positive regulation of transcription by RNA polymerase II"/>
    <property type="evidence" value="ECO:0007669"/>
    <property type="project" value="UniProtKB-ARBA"/>
</dbReference>
<comment type="subcellular location">
    <subcellularLocation>
        <location evidence="1">Nucleus</location>
    </subcellularLocation>
</comment>
<reference evidence="8 9" key="1">
    <citation type="submission" date="2020-06" db="EMBL/GenBank/DDBJ databases">
        <title>The yeast mating-type switching endonuclease HO is a domesticated member of an unorthodox homing genetic element family.</title>
        <authorList>
            <person name="Coughlan A.Y."/>
            <person name="Lombardi L."/>
            <person name="Braun-Galleani S."/>
            <person name="Martos A.R."/>
            <person name="Galeote V."/>
            <person name="Bigey F."/>
            <person name="Dequin S."/>
            <person name="Byrne K.P."/>
            <person name="Wolfe K.H."/>
        </authorList>
    </citation>
    <scope>NUCLEOTIDE SEQUENCE [LARGE SCALE GENOMIC DNA]</scope>
    <source>
        <strain evidence="8 9">CBS764</strain>
    </source>
</reference>
<evidence type="ECO:0000259" key="7">
    <source>
        <dbReference type="PROSITE" id="PS50048"/>
    </source>
</evidence>
<dbReference type="PROSITE" id="PS00463">
    <property type="entry name" value="ZN2_CY6_FUNGAL_1"/>
    <property type="match status" value="1"/>
</dbReference>
<feature type="domain" description="Zn(2)-C6 fungal-type" evidence="7">
    <location>
        <begin position="122"/>
        <end position="155"/>
    </location>
</feature>
<dbReference type="GO" id="GO:0000981">
    <property type="term" value="F:DNA-binding transcription factor activity, RNA polymerase II-specific"/>
    <property type="evidence" value="ECO:0007669"/>
    <property type="project" value="InterPro"/>
</dbReference>
<evidence type="ECO:0000256" key="4">
    <source>
        <dbReference type="ARBA" id="ARBA00023125"/>
    </source>
</evidence>
<dbReference type="EMBL" id="CP059252">
    <property type="protein sequence ID" value="QLL34351.1"/>
    <property type="molecule type" value="Genomic_DNA"/>
</dbReference>
<keyword evidence="5" id="KW-0539">Nucleus</keyword>
<dbReference type="SMART" id="SM00906">
    <property type="entry name" value="Fungal_trans"/>
    <property type="match status" value="1"/>
</dbReference>
<name>A0A7G3ZLG5_9SACH</name>
<keyword evidence="9" id="KW-1185">Reference proteome</keyword>
<organism evidence="8 9">
    <name type="scientific">Torulaspora globosa</name>
    <dbReference type="NCBI Taxonomy" id="48254"/>
    <lineage>
        <taxon>Eukaryota</taxon>
        <taxon>Fungi</taxon>
        <taxon>Dikarya</taxon>
        <taxon>Ascomycota</taxon>
        <taxon>Saccharomycotina</taxon>
        <taxon>Saccharomycetes</taxon>
        <taxon>Saccharomycetales</taxon>
        <taxon>Saccharomycetaceae</taxon>
        <taxon>Torulaspora</taxon>
    </lineage>
</organism>
<proteinExistence type="predicted"/>
<dbReference type="OrthoDB" id="2123952at2759"/>
<dbReference type="CDD" id="cd12148">
    <property type="entry name" value="fungal_TF_MHR"/>
    <property type="match status" value="1"/>
</dbReference>
<evidence type="ECO:0000256" key="6">
    <source>
        <dbReference type="SAM" id="MobiDB-lite"/>
    </source>
</evidence>
<accession>A0A7G3ZLG5</accession>
<dbReference type="InterPro" id="IPR001138">
    <property type="entry name" value="Zn2Cys6_DnaBD"/>
</dbReference>
<evidence type="ECO:0000313" key="9">
    <source>
        <dbReference type="Proteomes" id="UP000515788"/>
    </source>
</evidence>
<dbReference type="Pfam" id="PF04082">
    <property type="entry name" value="Fungal_trans"/>
    <property type="match status" value="1"/>
</dbReference>
<dbReference type="PROSITE" id="PS50048">
    <property type="entry name" value="ZN2_CY6_FUNGAL_2"/>
    <property type="match status" value="1"/>
</dbReference>
<feature type="compositionally biased region" description="Polar residues" evidence="6">
    <location>
        <begin position="86"/>
        <end position="109"/>
    </location>
</feature>
<dbReference type="GO" id="GO:0003677">
    <property type="term" value="F:DNA binding"/>
    <property type="evidence" value="ECO:0007669"/>
    <property type="project" value="UniProtKB-KW"/>
</dbReference>
<protein>
    <recommendedName>
        <fullName evidence="7">Zn(2)-C6 fungal-type domain-containing protein</fullName>
    </recommendedName>
</protein>
<dbReference type="GeneID" id="59327592"/>
<dbReference type="Gene3D" id="4.10.240.10">
    <property type="entry name" value="Zn(2)-C6 fungal-type DNA-binding domain"/>
    <property type="match status" value="1"/>
</dbReference>
<evidence type="ECO:0000256" key="5">
    <source>
        <dbReference type="ARBA" id="ARBA00023242"/>
    </source>
</evidence>
<gene>
    <name evidence="8" type="ORF">HG536_0G02100</name>
</gene>
<feature type="region of interest" description="Disordered" evidence="6">
    <location>
        <begin position="80"/>
        <end position="113"/>
    </location>
</feature>
<dbReference type="CDD" id="cd00067">
    <property type="entry name" value="GAL4"/>
    <property type="match status" value="1"/>
</dbReference>
<evidence type="ECO:0000256" key="3">
    <source>
        <dbReference type="ARBA" id="ARBA00022833"/>
    </source>
</evidence>
<dbReference type="GO" id="GO:0008270">
    <property type="term" value="F:zinc ion binding"/>
    <property type="evidence" value="ECO:0007669"/>
    <property type="project" value="InterPro"/>
</dbReference>
<keyword evidence="3" id="KW-0862">Zinc</keyword>
<evidence type="ECO:0000256" key="2">
    <source>
        <dbReference type="ARBA" id="ARBA00022723"/>
    </source>
</evidence>
<evidence type="ECO:0000313" key="8">
    <source>
        <dbReference type="EMBL" id="QLL34351.1"/>
    </source>
</evidence>
<dbReference type="GO" id="GO:0006351">
    <property type="term" value="P:DNA-templated transcription"/>
    <property type="evidence" value="ECO:0007669"/>
    <property type="project" value="InterPro"/>
</dbReference>
<keyword evidence="2" id="KW-0479">Metal-binding</keyword>
<dbReference type="Proteomes" id="UP000515788">
    <property type="component" value="Chromosome 7"/>
</dbReference>
<dbReference type="GO" id="GO:0005634">
    <property type="term" value="C:nucleus"/>
    <property type="evidence" value="ECO:0007669"/>
    <property type="project" value="UniProtKB-SubCell"/>
</dbReference>
<dbReference type="PANTHER" id="PTHR46910:SF3">
    <property type="entry name" value="HALOTOLERANCE PROTEIN 9-RELATED"/>
    <property type="match status" value="1"/>
</dbReference>
<dbReference type="InterPro" id="IPR050987">
    <property type="entry name" value="AtrR-like"/>
</dbReference>
<dbReference type="PANTHER" id="PTHR46910">
    <property type="entry name" value="TRANSCRIPTION FACTOR PDR1"/>
    <property type="match status" value="1"/>
</dbReference>
<dbReference type="KEGG" id="tgb:HG536_0G02100"/>
<dbReference type="InterPro" id="IPR007219">
    <property type="entry name" value="XnlR_reg_dom"/>
</dbReference>
<dbReference type="Pfam" id="PF00172">
    <property type="entry name" value="Zn_clus"/>
    <property type="match status" value="1"/>
</dbReference>
<sequence>MNGPNVFSKSDGTTLPEQFWSESGALSAAAAGNGGANQGKNTLSESRMSGTGNLNGSCCPGGFVGYPNFIDMRQYQQMQSQYQAPGLQSVSSNPGTGLVGSGSNHSSPQPGDGILKKRVARACEHCRKRKIKCDAVNPETQKCSNCSKYNAPCTFKVREEIERRRKGCDIRETVGAGPEDLGVLNFAAPSSAAENAPQLGIYPEDQMYQSGLQSSFQRSSERVTSAGLSGRVEKLDRKVSSISKTLKDVESLLAELVGRKGKLKDTGELPKPKIKRYYTAILTPQILTWADKRLNTYGTEKSIMSPINELLTITLKWQMIEKKALTDFSAPMIRNGKFQLHPLPPRAQAKRIMENFRSAMLVSSAPGLVTADYYASLIDEFYSGKLLSYAELLLLHVSISFGAARMRILNPGDSYTLRKDRYDPTKEELQTIEYDCLLNAIYYYNKVSISGPSLTATQGLMLLSLHLRETRDSSLAFGVFTTAVKFAFDLGLHQRVSHLNLTLEEEIIRRTVWWHCANTDKWFALTQSRPALIKEQDMDLLSDQAYFDYMKTLLRLKGPSVAQDVEKLTDLQSCLDYVINYCDLLPTYVSYFSLKLTRIEGRVAQHCFSVRSTMDSSIDEIIDQLLYLREELNDWDDNLHPSMQLSSYKSYLSLLYVRDAADNPALTYEVACSRVVRCHFRSMHARILVGLFASSFLVDNISLLKGSRHPTSSIYRLFLNDTVEICMKMLRVFTTVDYEGNIYSSSLYCLLTGVFALILYIIKYSEEEDTHRLTEILDLLISSHSHLIGENEEYLISDNPKWNTSIFFYTILLSATIQYCQYLNLDIKYYALNLEAYKNMLTRIIDHSNIIKNRSLDSLVLYTKRFKLTEDQTVSSDGSEPKPVSKDIHASTRLLYPSFSTFIGTNEDTLTFFRSSEPFEVSTKPNPGYKGLEHQIFTNGSLFRIGGPNLLSSLESIGIESLGHGIENQNSAVNSAIDVNDGSNDAQELFYPYALFYDRDLFFSNLIAEVLVPPK</sequence>
<dbReference type="AlphaFoldDB" id="A0A7G3ZLG5"/>